<gene>
    <name evidence="1" type="primary">orf120</name>
</gene>
<sequence length="120" mass="14073">MAAILDLLQREDLSNCIKPDVMFFDIVSHNLNMDQQSKIEWLYENGFTTLYYSAICVANNAAFLYEQINLKQIDQYDIPFNGVVVKVNRFNLQQQLGANKYHLNWGIIVMKQKFLKLCFK</sequence>
<dbReference type="Gene3D" id="3.30.470.30">
    <property type="entry name" value="DNA ligase/mRNA capping enzyme"/>
    <property type="match status" value="1"/>
</dbReference>
<protein>
    <submittedName>
        <fullName evidence="1">Uncharacterized protein</fullName>
    </submittedName>
</protein>
<organism evidence="1">
    <name type="scientific">Chlorodesmis fastigiata</name>
    <name type="common">Turtle weed</name>
    <name type="synonym">Vaucheria fastigiata</name>
    <dbReference type="NCBI Taxonomy" id="189431"/>
    <lineage>
        <taxon>Eukaryota</taxon>
        <taxon>Viridiplantae</taxon>
        <taxon>Chlorophyta</taxon>
        <taxon>core chlorophytes</taxon>
        <taxon>Ulvophyceae</taxon>
        <taxon>TCBD clade</taxon>
        <taxon>Bryopsidales</taxon>
        <taxon>Halimedineae</taxon>
        <taxon>Halimedaceae</taxon>
        <taxon>Udoteae</taxon>
        <taxon>Chlorodesmis</taxon>
    </lineage>
</organism>
<reference evidence="1" key="1">
    <citation type="submission" date="2017-03" db="EMBL/GenBank/DDBJ databases">
        <title>Chloroplast genome evolution in siphonous green algae.</title>
        <authorList>
            <person name="Cremen M.C."/>
            <person name="Marcelino V.R."/>
            <person name="Verbruggen H."/>
        </authorList>
    </citation>
    <scope>NUCLEOTIDE SEQUENCE</scope>
</reference>
<dbReference type="RefSeq" id="YP_009472554.1">
    <property type="nucleotide sequence ID" value="NC_037364.1"/>
</dbReference>
<geneLocation type="chloroplast" evidence="1"/>
<dbReference type="GeneID" id="36489569"/>
<keyword evidence="1" id="KW-0934">Plastid</keyword>
<dbReference type="SUPFAM" id="SSF56091">
    <property type="entry name" value="DNA ligase/mRNA capping enzyme, catalytic domain"/>
    <property type="match status" value="1"/>
</dbReference>
<accession>A0A2P0QIY9</accession>
<keyword evidence="1" id="KW-0150">Chloroplast</keyword>
<proteinExistence type="predicted"/>
<dbReference type="AlphaFoldDB" id="A0A2P0QIY9"/>
<dbReference type="EMBL" id="KY819064">
    <property type="protein sequence ID" value="ARO74208.1"/>
    <property type="molecule type" value="Genomic_DNA"/>
</dbReference>
<evidence type="ECO:0000313" key="1">
    <source>
        <dbReference type="EMBL" id="ARO74208.1"/>
    </source>
</evidence>
<name>A0A2P0QIY9_CHLFS</name>